<dbReference type="OrthoDB" id="19542at2"/>
<evidence type="ECO:0000313" key="2">
    <source>
        <dbReference type="EMBL" id="PTE18846.1"/>
    </source>
</evidence>
<organism evidence="2 3">
    <name type="scientific">Phaeovulum veldkampii DSM 11550</name>
    <dbReference type="NCBI Taxonomy" id="1185920"/>
    <lineage>
        <taxon>Bacteria</taxon>
        <taxon>Pseudomonadati</taxon>
        <taxon>Pseudomonadota</taxon>
        <taxon>Alphaproteobacteria</taxon>
        <taxon>Rhodobacterales</taxon>
        <taxon>Paracoccaceae</taxon>
        <taxon>Phaeovulum</taxon>
    </lineage>
</organism>
<evidence type="ECO:0000313" key="3">
    <source>
        <dbReference type="Proteomes" id="UP000241899"/>
    </source>
</evidence>
<dbReference type="Pfam" id="PF06082">
    <property type="entry name" value="YjbH"/>
    <property type="match status" value="1"/>
</dbReference>
<dbReference type="Proteomes" id="UP000241899">
    <property type="component" value="Unassembled WGS sequence"/>
</dbReference>
<gene>
    <name evidence="2" type="ORF">C5F46_02990</name>
</gene>
<reference evidence="2 3" key="1">
    <citation type="submission" date="2018-03" db="EMBL/GenBank/DDBJ databases">
        <title>Rhodobacter veldkampii.</title>
        <authorList>
            <person name="Meyer T.E."/>
            <person name="Miller S."/>
            <person name="Lodha T."/>
            <person name="Gandham S."/>
            <person name="Chintalapati S."/>
            <person name="Chintalapati V.R."/>
        </authorList>
    </citation>
    <scope>NUCLEOTIDE SEQUENCE [LARGE SCALE GENOMIC DNA]</scope>
    <source>
        <strain evidence="2 3">DSM 11550</strain>
    </source>
</reference>
<feature type="region of interest" description="Disordered" evidence="1">
    <location>
        <begin position="320"/>
        <end position="343"/>
    </location>
</feature>
<dbReference type="EMBL" id="PZKF01000004">
    <property type="protein sequence ID" value="PTE18846.1"/>
    <property type="molecule type" value="Genomic_DNA"/>
</dbReference>
<comment type="caution">
    <text evidence="2">The sequence shown here is derived from an EMBL/GenBank/DDBJ whole genome shotgun (WGS) entry which is preliminary data.</text>
</comment>
<keyword evidence="3" id="KW-1185">Reference proteome</keyword>
<feature type="region of interest" description="Disordered" evidence="1">
    <location>
        <begin position="29"/>
        <end position="53"/>
    </location>
</feature>
<sequence length="755" mass="81760">MTQTQHLAPNRATAPFPLARWRKLRIKGSKEPRRIDVTPHRHTASQQTGQRAPRRGSLCLGVAALALVTAPALRAEPMIGESRGTFGLPGLIDMPTAESRPDGEIGATTYFADGAQRHSFAFQITPRLSGVYRYSSIDDLDPAGGTLLDRSFDFQFQLTEENGMRPAVAVGIRDFIGNGAYSSEYLVATKTLSPGLRATAGLGWGRLGSEGGFSGFGDRPAYDFSGPGGELNSGKWFRGDIAPFFGLAWQATDKLTLKAEYSSDAYEQEVALAGFDHASPVNLGFDYRFSRYAGVSGYYIHGSGAGLQFSVSLDPRRPPFPSGIEKTPLPVRPRPAPGADPEGWSGAWAADPEVLPGVQRAVADALRKDGQVLESMSLSASRAEVRVRNESYGAQAQAMGHTARILTRALPPSVETLVITNVARGMPTSSVTFRRSDIEAFENTSSVDIAQRMTISDAAAGPTEGLRPTEGLFPRFRWSLTQYVDATLFDTDNSLQADIGLKLSGSYEIQPGLIASGSIRQKLAGNLDDATGGTGGSGAVYPVRSDIAAYSSHDDLAIQSLTLAWYGRPAPEVYSRVTVGLLERMYGGVSGEVLWKPVDSRLALGAEVNWVRQRDFDQRFDFRDYDTVTGHASAYYDFGGGFNGQLDVGRYLAEDWGATVALNRDFANGWRVGAFATVTDMSREDFGDGSFDKGIRLTIPIAWTTGKPTVSKLDTTLRPATRDGGARLNVDGRLYDTIQQSHTGAIYDSWGRFWR</sequence>
<evidence type="ECO:0000256" key="1">
    <source>
        <dbReference type="SAM" id="MobiDB-lite"/>
    </source>
</evidence>
<proteinExistence type="predicted"/>
<accession>A0A2T4JLS1</accession>
<name>A0A2T4JLS1_9RHOB</name>
<dbReference type="AlphaFoldDB" id="A0A2T4JLS1"/>
<dbReference type="InterPro" id="IPR010344">
    <property type="entry name" value="YbjH"/>
</dbReference>
<protein>
    <submittedName>
        <fullName evidence="2">YjbH domain-containing protein</fullName>
    </submittedName>
</protein>
<feature type="compositionally biased region" description="Basic and acidic residues" evidence="1">
    <location>
        <begin position="29"/>
        <end position="39"/>
    </location>
</feature>